<reference evidence="2" key="1">
    <citation type="submission" date="2019-12" db="EMBL/GenBank/DDBJ databases">
        <title>Comparative genomics gives insights into the taxonomy of the Azoarcus-Aromatoleum group and reveals separate origins of nif in the plant-associated Azoarcus and non-plant-associated Aromatoleum sub-groups.</title>
        <authorList>
            <person name="Lafos M."/>
            <person name="Maluk M."/>
            <person name="Batista M."/>
            <person name="Junghare M."/>
            <person name="Carmona M."/>
            <person name="Faoro H."/>
            <person name="Cruz L.M."/>
            <person name="Battistoni F."/>
            <person name="De Souza E."/>
            <person name="Pedrosa F."/>
            <person name="Chen W.-M."/>
            <person name="Poole P.S."/>
            <person name="Dixon R.A."/>
            <person name="James E.K."/>
        </authorList>
    </citation>
    <scope>NUCLEOTIDE SEQUENCE</scope>
    <source>
        <strain evidence="2">U120</strain>
    </source>
</reference>
<comment type="caution">
    <text evidence="2">The sequence shown here is derived from an EMBL/GenBank/DDBJ whole genome shotgun (WGS) entry which is preliminary data.</text>
</comment>
<evidence type="ECO:0000313" key="2">
    <source>
        <dbReference type="EMBL" id="NMF94228.1"/>
    </source>
</evidence>
<organism evidence="2 3">
    <name type="scientific">Aromatoleum buckelii</name>
    <dbReference type="NCBI Taxonomy" id="200254"/>
    <lineage>
        <taxon>Bacteria</taxon>
        <taxon>Pseudomonadati</taxon>
        <taxon>Pseudomonadota</taxon>
        <taxon>Betaproteobacteria</taxon>
        <taxon>Rhodocyclales</taxon>
        <taxon>Rhodocyclaceae</taxon>
        <taxon>Aromatoleum</taxon>
    </lineage>
</organism>
<protein>
    <submittedName>
        <fullName evidence="2">TIGR01841 family phasin</fullName>
    </submittedName>
</protein>
<accession>A0ABX1N4M5</accession>
<sequence length="154" mass="16937">MPTKHEHEAIGANVVQAFQTISTLYLASAQRLAELNMSAMHEAMEISTSAMQEMARAKNPQDVQLMVFQPLLENAQNYTRKACDILAKTQQEAFNAMIPQFAGRNPFVGDWNSAFEAFNTGMRRFSSLTADNLTAATEAASQATEGRPYGKKSA</sequence>
<dbReference type="RefSeq" id="WP_169199456.1">
    <property type="nucleotide sequence ID" value="NZ_WTVH02000009.1"/>
</dbReference>
<evidence type="ECO:0000313" key="3">
    <source>
        <dbReference type="Proteomes" id="UP000601990"/>
    </source>
</evidence>
<dbReference type="Proteomes" id="UP000601990">
    <property type="component" value="Unassembled WGS sequence"/>
</dbReference>
<feature type="domain" description="Phasin" evidence="1">
    <location>
        <begin position="14"/>
        <end position="97"/>
    </location>
</feature>
<gene>
    <name evidence="2" type="primary">phaP</name>
    <name evidence="2" type="ORF">GO608_12905</name>
</gene>
<keyword evidence="3" id="KW-1185">Reference proteome</keyword>
<dbReference type="InterPro" id="IPR010127">
    <property type="entry name" value="Phasin_subfam-1"/>
</dbReference>
<dbReference type="NCBIfam" id="TIGR01841">
    <property type="entry name" value="phasin"/>
    <property type="match status" value="1"/>
</dbReference>
<dbReference type="InterPro" id="IPR018968">
    <property type="entry name" value="Phasin"/>
</dbReference>
<name>A0ABX1N4M5_9RHOO</name>
<dbReference type="EMBL" id="WTVH01000025">
    <property type="protein sequence ID" value="NMF94228.1"/>
    <property type="molecule type" value="Genomic_DNA"/>
</dbReference>
<evidence type="ECO:0000259" key="1">
    <source>
        <dbReference type="Pfam" id="PF09361"/>
    </source>
</evidence>
<dbReference type="Pfam" id="PF09361">
    <property type="entry name" value="Phasin_2"/>
    <property type="match status" value="1"/>
</dbReference>
<proteinExistence type="predicted"/>